<protein>
    <submittedName>
        <fullName evidence="6">Cytochrome b5 heme-binding domain-containing protein</fullName>
    </submittedName>
</protein>
<evidence type="ECO:0000313" key="4">
    <source>
        <dbReference type="Proteomes" id="UP000038040"/>
    </source>
</evidence>
<dbReference type="Proteomes" id="UP000274756">
    <property type="component" value="Unassembled WGS sequence"/>
</dbReference>
<dbReference type="InterPro" id="IPR036400">
    <property type="entry name" value="Cyt_B5-like_heme/steroid_sf"/>
</dbReference>
<evidence type="ECO:0000313" key="5">
    <source>
        <dbReference type="Proteomes" id="UP000274756"/>
    </source>
</evidence>
<name>A0A0N4UAB0_DRAME</name>
<dbReference type="OrthoDB" id="10257697at2759"/>
<evidence type="ECO:0000256" key="1">
    <source>
        <dbReference type="ARBA" id="ARBA00038357"/>
    </source>
</evidence>
<dbReference type="InterPro" id="IPR050577">
    <property type="entry name" value="MAPR/NEUFC/NENF-like"/>
</dbReference>
<dbReference type="AlphaFoldDB" id="A0A0N4UAB0"/>
<reference evidence="6" key="1">
    <citation type="submission" date="2017-02" db="UniProtKB">
        <authorList>
            <consortium name="WormBaseParasite"/>
        </authorList>
    </citation>
    <scope>IDENTIFICATION</scope>
</reference>
<keyword evidence="5" id="KW-1185">Reference proteome</keyword>
<dbReference type="SMART" id="SM01117">
    <property type="entry name" value="Cyt-b5"/>
    <property type="match status" value="1"/>
</dbReference>
<evidence type="ECO:0000313" key="6">
    <source>
        <dbReference type="WBParaSite" id="DME_0000407301-mRNA-1"/>
    </source>
</evidence>
<dbReference type="Gene3D" id="3.10.120.10">
    <property type="entry name" value="Cytochrome b5-like heme/steroid binding domain"/>
    <property type="match status" value="1"/>
</dbReference>
<dbReference type="GO" id="GO:0016020">
    <property type="term" value="C:membrane"/>
    <property type="evidence" value="ECO:0007669"/>
    <property type="project" value="TreeGrafter"/>
</dbReference>
<dbReference type="Pfam" id="PF00173">
    <property type="entry name" value="Cyt-b5"/>
    <property type="match status" value="1"/>
</dbReference>
<dbReference type="PANTHER" id="PTHR10281:SF4">
    <property type="entry name" value="NEUFERRICIN"/>
    <property type="match status" value="1"/>
</dbReference>
<proteinExistence type="inferred from homology"/>
<organism evidence="4 6">
    <name type="scientific">Dracunculus medinensis</name>
    <name type="common">Guinea worm</name>
    <dbReference type="NCBI Taxonomy" id="318479"/>
    <lineage>
        <taxon>Eukaryota</taxon>
        <taxon>Metazoa</taxon>
        <taxon>Ecdysozoa</taxon>
        <taxon>Nematoda</taxon>
        <taxon>Chromadorea</taxon>
        <taxon>Rhabditida</taxon>
        <taxon>Spirurina</taxon>
        <taxon>Dracunculoidea</taxon>
        <taxon>Dracunculidae</taxon>
        <taxon>Dracunculus</taxon>
    </lineage>
</organism>
<evidence type="ECO:0000313" key="3">
    <source>
        <dbReference type="EMBL" id="VDN50464.1"/>
    </source>
</evidence>
<reference evidence="3 5" key="2">
    <citation type="submission" date="2018-11" db="EMBL/GenBank/DDBJ databases">
        <authorList>
            <consortium name="Pathogen Informatics"/>
        </authorList>
    </citation>
    <scope>NUCLEOTIDE SEQUENCE [LARGE SCALE GENOMIC DNA]</scope>
</reference>
<dbReference type="EMBL" id="UYYG01000003">
    <property type="protein sequence ID" value="VDN50464.1"/>
    <property type="molecule type" value="Genomic_DNA"/>
</dbReference>
<feature type="domain" description="Cytochrome b5 heme-binding" evidence="2">
    <location>
        <begin position="71"/>
        <end position="167"/>
    </location>
</feature>
<gene>
    <name evidence="3" type="ORF">DME_LOCUS437</name>
</gene>
<dbReference type="PANTHER" id="PTHR10281">
    <property type="entry name" value="MEMBRANE-ASSOCIATED PROGESTERONE RECEPTOR COMPONENT-RELATED"/>
    <property type="match status" value="1"/>
</dbReference>
<sequence>MGSRNASPQLYTSFLISTVKNIFDSIRKFLFSFDFNETTNESKKNPTWKHESIQVLPHMNVLPKSHGLQTFSSEQLSFFDGSRPSKDVYLAFLGRVYNVQKGYKHYGPGGGYHFFAGKDATRAFVTGEFSEAGLTDDVSDLNQQDLLGLLEWSNFYEKEYVLVGFLQGTYYDAHGMPTKRLKEVLGLIEDATHWKAAQVQEVEVFPPCNSEWHKDNGGRVWCSTKSGGIHRSWSGVPRKLFSPGTKTYRCACVKNFGAPLAGNVGNEKGTNRGDLDNPNLHEYEGCGPTANSCKILEI</sequence>
<dbReference type="STRING" id="318479.A0A0N4UAB0"/>
<dbReference type="InterPro" id="IPR001199">
    <property type="entry name" value="Cyt_B5-like_heme/steroid-bd"/>
</dbReference>
<dbReference type="GO" id="GO:0012505">
    <property type="term" value="C:endomembrane system"/>
    <property type="evidence" value="ECO:0007669"/>
    <property type="project" value="TreeGrafter"/>
</dbReference>
<dbReference type="SUPFAM" id="SSF55856">
    <property type="entry name" value="Cytochrome b5-like heme/steroid binding domain"/>
    <property type="match status" value="1"/>
</dbReference>
<accession>A0A0N4UAB0</accession>
<dbReference type="WBParaSite" id="DME_0000407301-mRNA-1">
    <property type="protein sequence ID" value="DME_0000407301-mRNA-1"/>
    <property type="gene ID" value="DME_0000407301"/>
</dbReference>
<comment type="similarity">
    <text evidence="1">Belongs to the cytochrome b5 family. MAPR subfamily.</text>
</comment>
<dbReference type="Proteomes" id="UP000038040">
    <property type="component" value="Unplaced"/>
</dbReference>
<evidence type="ECO:0000259" key="2">
    <source>
        <dbReference type="SMART" id="SM01117"/>
    </source>
</evidence>